<keyword evidence="6" id="KW-0808">Transferase</keyword>
<dbReference type="InterPro" id="IPR049704">
    <property type="entry name" value="Aminotrans_3_PPA_site"/>
</dbReference>
<dbReference type="EMBL" id="QWLA01000016">
    <property type="protein sequence ID" value="RIH87765.1"/>
    <property type="molecule type" value="Genomic_DNA"/>
</dbReference>
<dbReference type="InterPro" id="IPR015422">
    <property type="entry name" value="PyrdxlP-dep_Trfase_small"/>
</dbReference>
<dbReference type="GO" id="GO:0030170">
    <property type="term" value="F:pyridoxal phosphate binding"/>
    <property type="evidence" value="ECO:0007669"/>
    <property type="project" value="InterPro"/>
</dbReference>
<evidence type="ECO:0000256" key="5">
    <source>
        <dbReference type="RuleBase" id="RU003560"/>
    </source>
</evidence>
<proteinExistence type="inferred from homology"/>
<dbReference type="NCBIfam" id="NF004718">
    <property type="entry name" value="PRK06062.1"/>
    <property type="match status" value="1"/>
</dbReference>
<dbReference type="Gene3D" id="3.40.640.10">
    <property type="entry name" value="Type I PLP-dependent aspartate aminotransferase-like (Major domain)"/>
    <property type="match status" value="1"/>
</dbReference>
<organism evidence="6 7">
    <name type="scientific">Calidithermus roseus</name>
    <dbReference type="NCBI Taxonomy" id="1644118"/>
    <lineage>
        <taxon>Bacteria</taxon>
        <taxon>Thermotogati</taxon>
        <taxon>Deinococcota</taxon>
        <taxon>Deinococci</taxon>
        <taxon>Thermales</taxon>
        <taxon>Thermaceae</taxon>
        <taxon>Calidithermus</taxon>
    </lineage>
</organism>
<reference evidence="6 7" key="1">
    <citation type="submission" date="2018-08" db="EMBL/GenBank/DDBJ databases">
        <title>Meiothermus roseus NBRC 110900 genome sequencing project.</title>
        <authorList>
            <person name="Da Costa M.S."/>
            <person name="Albuquerque L."/>
            <person name="Raposo P."/>
            <person name="Froufe H.J.C."/>
            <person name="Barroso C.S."/>
            <person name="Egas C."/>
        </authorList>
    </citation>
    <scope>NUCLEOTIDE SEQUENCE [LARGE SCALE GENOMIC DNA]</scope>
    <source>
        <strain evidence="6 7">NBRC 110900</strain>
    </source>
</reference>
<dbReference type="RefSeq" id="WP_119276485.1">
    <property type="nucleotide sequence ID" value="NZ_QWLA01000016.1"/>
</dbReference>
<keyword evidence="6" id="KW-0670">Pyruvate</keyword>
<dbReference type="InterPro" id="IPR005814">
    <property type="entry name" value="Aminotrans_3"/>
</dbReference>
<dbReference type="SUPFAM" id="SSF53383">
    <property type="entry name" value="PLP-dependent transferases"/>
    <property type="match status" value="1"/>
</dbReference>
<keyword evidence="6" id="KW-0032">Aminotransferase</keyword>
<comment type="caution">
    <text evidence="6">The sequence shown here is derived from an EMBL/GenBank/DDBJ whole genome shotgun (WGS) entry which is preliminary data.</text>
</comment>
<dbReference type="InterPro" id="IPR015421">
    <property type="entry name" value="PyrdxlP-dep_Trfase_major"/>
</dbReference>
<dbReference type="InterPro" id="IPR015424">
    <property type="entry name" value="PyrdxlP-dep_Trfase"/>
</dbReference>
<dbReference type="FunFam" id="3.40.640.10:FF:000004">
    <property type="entry name" value="Acetylornithine aminotransferase"/>
    <property type="match status" value="1"/>
</dbReference>
<comment type="cofactor">
    <cofactor evidence="1">
        <name>pyridoxal 5'-phosphate</name>
        <dbReference type="ChEBI" id="CHEBI:597326"/>
    </cofactor>
</comment>
<dbReference type="PANTHER" id="PTHR43094">
    <property type="entry name" value="AMINOTRANSFERASE"/>
    <property type="match status" value="1"/>
</dbReference>
<dbReference type="GO" id="GO:0005829">
    <property type="term" value="C:cytosol"/>
    <property type="evidence" value="ECO:0007669"/>
    <property type="project" value="TreeGrafter"/>
</dbReference>
<keyword evidence="7" id="KW-1185">Reference proteome</keyword>
<keyword evidence="4 5" id="KW-0663">Pyridoxal phosphate</keyword>
<comment type="similarity">
    <text evidence="2 5">Belongs to the class-III pyridoxal-phosphate-dependent aminotransferase family.</text>
</comment>
<evidence type="ECO:0000256" key="1">
    <source>
        <dbReference type="ARBA" id="ARBA00001933"/>
    </source>
</evidence>
<name>A0A399EVV3_9DEIN</name>
<sequence>MERPSSEVIQENRDYTLFSWSVQSAANPIHMTRAQGVWFWDGDGNKWLDFSSQLININVGHQHPKVLEAIKKQVDELCFAGPSFATEPRGKLGKKLAEVTGLAKSFFTLGGAEANENAMKIARLFTGRDKIITRYRSYHGATMGSMTASGDPRRWPVEPGIPGIVRVFDPYCYRCPFGKTVDSCKRECVSHIEEVIQMEGPHTIAAIMVEGITGSNGLLVPPDDYYPKLRALCDKYGILLITDEVMSGFGRTGKWLSTQHYGIKPDIVTCAKGLTSGYMPLGAVIVSQPIADYFENNMLWGGLTYSGHPVSCAAAVANLSVYEEEHLFENTEVQGRYLAERLEAMKRKYACVGDVRYKGLFSVLELVRDKATKEPLAPFNGTSPQMQKLAGYLKSKYVYAFSRFNMLWVCPPLVIDREELKYGLDIIEEGLALVDEMLAAAPVLSSPATSP</sequence>
<dbReference type="GO" id="GO:0031299">
    <property type="term" value="F:taurine-pyruvate aminotransferase activity"/>
    <property type="evidence" value="ECO:0007669"/>
    <property type="project" value="UniProtKB-EC"/>
</dbReference>
<evidence type="ECO:0000313" key="6">
    <source>
        <dbReference type="EMBL" id="RIH87765.1"/>
    </source>
</evidence>
<protein>
    <submittedName>
        <fullName evidence="6">Taurine--pyruvate aminotransferase</fullName>
        <ecNumber evidence="6">2.6.1.77</ecNumber>
    </submittedName>
</protein>
<dbReference type="Pfam" id="PF00202">
    <property type="entry name" value="Aminotran_3"/>
    <property type="match status" value="1"/>
</dbReference>
<dbReference type="Proteomes" id="UP000265341">
    <property type="component" value="Unassembled WGS sequence"/>
</dbReference>
<keyword evidence="3" id="KW-0963">Cytoplasm</keyword>
<dbReference type="EC" id="2.6.1.77" evidence="6"/>
<dbReference type="CDD" id="cd00610">
    <property type="entry name" value="OAT_like"/>
    <property type="match status" value="1"/>
</dbReference>
<evidence type="ECO:0000256" key="2">
    <source>
        <dbReference type="ARBA" id="ARBA00008954"/>
    </source>
</evidence>
<accession>A0A399EVV3</accession>
<evidence type="ECO:0000256" key="4">
    <source>
        <dbReference type="ARBA" id="ARBA00022898"/>
    </source>
</evidence>
<evidence type="ECO:0000313" key="7">
    <source>
        <dbReference type="Proteomes" id="UP000265341"/>
    </source>
</evidence>
<gene>
    <name evidence="6" type="primary">tpa</name>
    <name evidence="6" type="ORF">Mrose_01160</name>
</gene>
<evidence type="ECO:0000256" key="3">
    <source>
        <dbReference type="ARBA" id="ARBA00022490"/>
    </source>
</evidence>
<dbReference type="PANTHER" id="PTHR43094:SF1">
    <property type="entry name" value="AMINOTRANSFERASE CLASS-III"/>
    <property type="match status" value="1"/>
</dbReference>
<dbReference type="PROSITE" id="PS00600">
    <property type="entry name" value="AA_TRANSFER_CLASS_3"/>
    <property type="match status" value="1"/>
</dbReference>
<dbReference type="Gene3D" id="3.90.1150.10">
    <property type="entry name" value="Aspartate Aminotransferase, domain 1"/>
    <property type="match status" value="1"/>
</dbReference>
<dbReference type="OrthoDB" id="9801052at2"/>
<dbReference type="AlphaFoldDB" id="A0A399EVV3"/>